<comment type="similarity">
    <text evidence="5">Belongs to the ROH1 family.</text>
</comment>
<dbReference type="GO" id="GO:0016020">
    <property type="term" value="C:membrane"/>
    <property type="evidence" value="ECO:0007669"/>
    <property type="project" value="UniProtKB-SubCell"/>
</dbReference>
<evidence type="ECO:0000256" key="5">
    <source>
        <dbReference type="ARBA" id="ARBA00035114"/>
    </source>
</evidence>
<protein>
    <submittedName>
        <fullName evidence="7">Uncharacterized protein</fullName>
    </submittedName>
</protein>
<dbReference type="Proteomes" id="UP000824120">
    <property type="component" value="Chromosome 12"/>
</dbReference>
<evidence type="ECO:0000256" key="4">
    <source>
        <dbReference type="ARBA" id="ARBA00023136"/>
    </source>
</evidence>
<gene>
    <name evidence="7" type="ORF">H5410_062972</name>
</gene>
<evidence type="ECO:0000256" key="6">
    <source>
        <dbReference type="SAM" id="Phobius"/>
    </source>
</evidence>
<proteinExistence type="inferred from homology"/>
<evidence type="ECO:0000313" key="7">
    <source>
        <dbReference type="EMBL" id="KAG5573206.1"/>
    </source>
</evidence>
<feature type="transmembrane region" description="Helical" evidence="6">
    <location>
        <begin position="234"/>
        <end position="256"/>
    </location>
</feature>
<dbReference type="EMBL" id="JACXVP010000012">
    <property type="protein sequence ID" value="KAG5573206.1"/>
    <property type="molecule type" value="Genomic_DNA"/>
</dbReference>
<accession>A0A9J5WE94</accession>
<evidence type="ECO:0000256" key="1">
    <source>
        <dbReference type="ARBA" id="ARBA00004167"/>
    </source>
</evidence>
<evidence type="ECO:0000256" key="2">
    <source>
        <dbReference type="ARBA" id="ARBA00022692"/>
    </source>
</evidence>
<dbReference type="AlphaFoldDB" id="A0A9J5WE94"/>
<sequence length="545" mass="61506">MPATDFSTFGRSILSLRRDQQVHSMESGGHEGTSQELELEAFQKQVAELFNDLASADSDHLLSIPWIHKLLDVFLSCQEQFKSIVSKNKGLLNKSPADRYVMEYYERSVKALDVCNAIRDGIELIRQWQKQLEIVYYALDNQRSIGEGQIRRSMKALIDLAIGMIDEKESSSSFAHRNRSFGRNNAQKDHNSLGQFRSLSWSVSRNWSAAKQLQAIGQNLVTPKNNEITATNGLAVAVFTMSYVLYFVMWTLVAAIPCQDRGLQTHFHVTRQFIWAAPVLALHERILEESRKRERRNACGLLREINKIEICARHMNELTDTIHFPLSEEKEGEVKQRVQELGIVYYGLKDGLGPLERQVREVFHRIVRSRTEGLDSIGLAFSLSYFNDDAKQSFSYSSVMVNCRILDLDLWILDQCSFPLYGSLGVTGKVVFSFHMTRRSRVQATLVIWPFPELLASRELSAPGCPSLTGVLALSLTVFAVNSGTLLMTYYKVSIKQFSSCELQGSLWSQDIGQSCGFLVDRVKGFDNGSHIVNSSQTKASSGND</sequence>
<keyword evidence="3 6" id="KW-1133">Transmembrane helix</keyword>
<comment type="caution">
    <text evidence="7">The sequence shown here is derived from an EMBL/GenBank/DDBJ whole genome shotgun (WGS) entry which is preliminary data.</text>
</comment>
<comment type="subcellular location">
    <subcellularLocation>
        <location evidence="1">Membrane</location>
        <topology evidence="1">Single-pass membrane protein</topology>
    </subcellularLocation>
</comment>
<evidence type="ECO:0000313" key="8">
    <source>
        <dbReference type="Proteomes" id="UP000824120"/>
    </source>
</evidence>
<organism evidence="7 8">
    <name type="scientific">Solanum commersonii</name>
    <name type="common">Commerson's wild potato</name>
    <name type="synonym">Commerson's nightshade</name>
    <dbReference type="NCBI Taxonomy" id="4109"/>
    <lineage>
        <taxon>Eukaryota</taxon>
        <taxon>Viridiplantae</taxon>
        <taxon>Streptophyta</taxon>
        <taxon>Embryophyta</taxon>
        <taxon>Tracheophyta</taxon>
        <taxon>Spermatophyta</taxon>
        <taxon>Magnoliopsida</taxon>
        <taxon>eudicotyledons</taxon>
        <taxon>Gunneridae</taxon>
        <taxon>Pentapetalae</taxon>
        <taxon>asterids</taxon>
        <taxon>lamiids</taxon>
        <taxon>Solanales</taxon>
        <taxon>Solanaceae</taxon>
        <taxon>Solanoideae</taxon>
        <taxon>Solaneae</taxon>
        <taxon>Solanum</taxon>
    </lineage>
</organism>
<dbReference type="PANTHER" id="PTHR31509">
    <property type="entry name" value="BPS1-LIKE PROTEIN"/>
    <property type="match status" value="1"/>
</dbReference>
<dbReference type="InterPro" id="IPR008511">
    <property type="entry name" value="ROH1-like"/>
</dbReference>
<name>A0A9J5WE94_SOLCO</name>
<evidence type="ECO:0000256" key="3">
    <source>
        <dbReference type="ARBA" id="ARBA00022989"/>
    </source>
</evidence>
<dbReference type="OrthoDB" id="1878996at2759"/>
<reference evidence="7 8" key="1">
    <citation type="submission" date="2020-09" db="EMBL/GenBank/DDBJ databases">
        <title>De no assembly of potato wild relative species, Solanum commersonii.</title>
        <authorList>
            <person name="Cho K."/>
        </authorList>
    </citation>
    <scope>NUCLEOTIDE SEQUENCE [LARGE SCALE GENOMIC DNA]</scope>
    <source>
        <strain evidence="7">LZ3.2</strain>
        <tissue evidence="7">Leaf</tissue>
    </source>
</reference>
<keyword evidence="2 6" id="KW-0812">Transmembrane</keyword>
<dbReference type="Pfam" id="PF05633">
    <property type="entry name" value="ROH1-like"/>
    <property type="match status" value="1"/>
</dbReference>
<keyword evidence="4 6" id="KW-0472">Membrane</keyword>
<keyword evidence="8" id="KW-1185">Reference proteome</keyword>